<accession>A0ABY4SBA0</accession>
<evidence type="ECO:0000259" key="1">
    <source>
        <dbReference type="Pfam" id="PF00425"/>
    </source>
</evidence>
<dbReference type="Gene3D" id="3.60.120.10">
    <property type="entry name" value="Anthranilate synthase"/>
    <property type="match status" value="1"/>
</dbReference>
<dbReference type="Pfam" id="PF01063">
    <property type="entry name" value="Aminotran_4"/>
    <property type="match status" value="1"/>
</dbReference>
<dbReference type="Proteomes" id="UP001056201">
    <property type="component" value="Chromosome 1"/>
</dbReference>
<dbReference type="PRINTS" id="PR00095">
    <property type="entry name" value="ANTSNTHASEI"/>
</dbReference>
<dbReference type="InterPro" id="IPR005802">
    <property type="entry name" value="ADC_synth_comp_1"/>
</dbReference>
<proteinExistence type="predicted"/>
<dbReference type="InterPro" id="IPR043131">
    <property type="entry name" value="BCAT-like_N"/>
</dbReference>
<reference evidence="2" key="1">
    <citation type="submission" date="2022-05" db="EMBL/GenBank/DDBJ databases">
        <title>An RpoN-dependent PEP-CTERM gene is involved in floc formation of an Aquincola tertiaricarbonis strain.</title>
        <authorList>
            <person name="Qiu D."/>
            <person name="Xia M."/>
        </authorList>
    </citation>
    <scope>NUCLEOTIDE SEQUENCE</scope>
    <source>
        <strain evidence="2">RN12</strain>
    </source>
</reference>
<dbReference type="PANTHER" id="PTHR11236:SF50">
    <property type="entry name" value="AMINODEOXYCHORISMATE SYNTHASE COMPONENT 1"/>
    <property type="match status" value="1"/>
</dbReference>
<feature type="domain" description="Chorismate-utilising enzyme C-terminal" evidence="1">
    <location>
        <begin position="128"/>
        <end position="397"/>
    </location>
</feature>
<dbReference type="RefSeq" id="WP_250196538.1">
    <property type="nucleotide sequence ID" value="NZ_CP097635.1"/>
</dbReference>
<dbReference type="InterPro" id="IPR036038">
    <property type="entry name" value="Aminotransferase-like"/>
</dbReference>
<protein>
    <submittedName>
        <fullName evidence="2">Aminodeoxychorismate synthase component I</fullName>
        <ecNumber evidence="2">2.6.1.85</ecNumber>
    </submittedName>
</protein>
<keyword evidence="2" id="KW-0032">Aminotransferase</keyword>
<organism evidence="2 3">
    <name type="scientific">Aquincola tertiaricarbonis</name>
    <dbReference type="NCBI Taxonomy" id="391953"/>
    <lineage>
        <taxon>Bacteria</taxon>
        <taxon>Pseudomonadati</taxon>
        <taxon>Pseudomonadota</taxon>
        <taxon>Betaproteobacteria</taxon>
        <taxon>Burkholderiales</taxon>
        <taxon>Sphaerotilaceae</taxon>
        <taxon>Aquincola</taxon>
    </lineage>
</organism>
<dbReference type="Pfam" id="PF00425">
    <property type="entry name" value="Chorismate_bind"/>
    <property type="match status" value="1"/>
</dbReference>
<dbReference type="InterPro" id="IPR005801">
    <property type="entry name" value="ADC_synthase"/>
</dbReference>
<dbReference type="EC" id="2.6.1.85" evidence="2"/>
<dbReference type="InterPro" id="IPR043132">
    <property type="entry name" value="BCAT-like_C"/>
</dbReference>
<evidence type="ECO:0000313" key="3">
    <source>
        <dbReference type="Proteomes" id="UP001056201"/>
    </source>
</evidence>
<sequence>MSLLPAFALLDDRDATPERPASRLYEDLAHEHLCTDPATLDTTWAQVEADQRAGLHAVLLADYEWGAKLLQAGHAALPADDGSALRVLMFRSLRRLSRDEVDAWLAEREGQPEPGPAGVAGLQASVDREAFIKAIGRVHEAIRAGETYQINYTYRLHGQAYGHPLALFRRLRQRQPVSYGALIVAGDGEVVLSCSPELFLRHEAGVLTARPMKGTAPRIAAPTRGPEGDSETARLLHEDIKNRAENLMIVDLLRNDLGRVAQTGSVRVPALFSIEPYTTLFQMTSTVQARPRPGLGFAELLRATYPCGSITGAPKHHTMELIAGLETTPRGLYCGAIGWVDAPAEGATLGDFCLSVAIRTLTLGPERRGLRPARLGVGAGIVLDSVPEDEFEECRLKARFLTGLPPGFELFETMRFEPATGLQQLDRHLARLRASAGALGFALDEAQLQAAIATAQALTEPARVRLALAHDGRVGLTHAPLAPLPAGPAGLLISPQRLPDAQPLAAFKTTLRAHYDQGVREAEAAGGFDSLFFTQDGRLVEGGRSSVFVKLAGQWCTPPLADGALPGVMRGLLLEDPAWAATERTLMLPDLLAAEAIVVCNALRGALPACLMAQPAAAEPGAAVPAALQAA</sequence>
<dbReference type="GO" id="GO:0046820">
    <property type="term" value="F:4-amino-4-deoxychorismate synthase activity"/>
    <property type="evidence" value="ECO:0007669"/>
    <property type="project" value="UniProtKB-EC"/>
</dbReference>
<dbReference type="SUPFAM" id="SSF56322">
    <property type="entry name" value="ADC synthase"/>
    <property type="match status" value="1"/>
</dbReference>
<dbReference type="SUPFAM" id="SSF56752">
    <property type="entry name" value="D-aminoacid aminotransferase-like PLP-dependent enzymes"/>
    <property type="match status" value="1"/>
</dbReference>
<dbReference type="InterPro" id="IPR015890">
    <property type="entry name" value="Chorismate_C"/>
</dbReference>
<dbReference type="InterPro" id="IPR001544">
    <property type="entry name" value="Aminotrans_IV"/>
</dbReference>
<dbReference type="PANTHER" id="PTHR11236">
    <property type="entry name" value="AMINOBENZOATE/ANTHRANILATE SYNTHASE"/>
    <property type="match status" value="1"/>
</dbReference>
<evidence type="ECO:0000313" key="2">
    <source>
        <dbReference type="EMBL" id="URI08316.1"/>
    </source>
</evidence>
<keyword evidence="3" id="KW-1185">Reference proteome</keyword>
<dbReference type="Gene3D" id="3.20.10.10">
    <property type="entry name" value="D-amino Acid Aminotransferase, subunit A, domain 2"/>
    <property type="match status" value="1"/>
</dbReference>
<keyword evidence="2" id="KW-0808">Transferase</keyword>
<dbReference type="NCBIfam" id="TIGR00553">
    <property type="entry name" value="pabB"/>
    <property type="match status" value="1"/>
</dbReference>
<dbReference type="EMBL" id="CP097635">
    <property type="protein sequence ID" value="URI08316.1"/>
    <property type="molecule type" value="Genomic_DNA"/>
</dbReference>
<dbReference type="InterPro" id="IPR019999">
    <property type="entry name" value="Anth_synth_I-like"/>
</dbReference>
<name>A0ABY4SBA0_AQUTE</name>
<dbReference type="Gene3D" id="3.30.470.10">
    <property type="match status" value="1"/>
</dbReference>
<gene>
    <name evidence="2" type="primary">pabB</name>
    <name evidence="2" type="ORF">MW290_07030</name>
</gene>